<reference evidence="2" key="2">
    <citation type="submission" date="2013-12" db="EMBL/GenBank/DDBJ databases">
        <title>Evolution of pathogenesis and genome organization in the Tremellales.</title>
        <authorList>
            <person name="Cuomo C."/>
            <person name="Litvintseva A."/>
            <person name="Heitman J."/>
            <person name="Chen Y."/>
            <person name="Sun S."/>
            <person name="Springer D."/>
            <person name="Dromer F."/>
            <person name="Young S."/>
            <person name="Zeng Q."/>
            <person name="Chapman S."/>
            <person name="Gujja S."/>
            <person name="Saif S."/>
            <person name="Birren B."/>
        </authorList>
    </citation>
    <scope>NUCLEOTIDE SEQUENCE [LARGE SCALE GENOMIC DNA]</scope>
    <source>
        <strain evidence="2">CBS 10435</strain>
    </source>
</reference>
<dbReference type="AlphaFoldDB" id="A0A1B9IQ48"/>
<accession>A0A1B9IQ48</accession>
<gene>
    <name evidence="1" type="ORF">L486_05134</name>
</gene>
<sequence length="185" mass="21401">MPSGKDNGMGKAWANLDQSGKWSTKGIGAILKVEDAIAYRHYKVFRALRKKLNNKGGEYPTTFPDWWCRINSIDGDVAACAKEQFESIVLNHDRYPQMIKTLSDREIRKMVERKRTSTFHTYKPTDELFNFPNNLVDNDGNALAFIRLRHMPSIPKHRLPRQEIDDESPNYSHDEWRSSSIFGVV</sequence>
<organism evidence="1 2">
    <name type="scientific">Kwoniella mangroviensis CBS 10435</name>
    <dbReference type="NCBI Taxonomy" id="1331196"/>
    <lineage>
        <taxon>Eukaryota</taxon>
        <taxon>Fungi</taxon>
        <taxon>Dikarya</taxon>
        <taxon>Basidiomycota</taxon>
        <taxon>Agaricomycotina</taxon>
        <taxon>Tremellomycetes</taxon>
        <taxon>Tremellales</taxon>
        <taxon>Cryptococcaceae</taxon>
        <taxon>Kwoniella</taxon>
    </lineage>
</organism>
<dbReference type="Proteomes" id="UP000092583">
    <property type="component" value="Unassembled WGS sequence"/>
</dbReference>
<name>A0A1B9IQ48_9TREE</name>
<protein>
    <submittedName>
        <fullName evidence="1">Uncharacterized protein</fullName>
    </submittedName>
</protein>
<dbReference type="EMBL" id="KI669463">
    <property type="protein sequence ID" value="OCF57672.1"/>
    <property type="molecule type" value="Genomic_DNA"/>
</dbReference>
<keyword evidence="2" id="KW-1185">Reference proteome</keyword>
<evidence type="ECO:0000313" key="1">
    <source>
        <dbReference type="EMBL" id="OCF57672.1"/>
    </source>
</evidence>
<reference evidence="1 2" key="1">
    <citation type="submission" date="2013-07" db="EMBL/GenBank/DDBJ databases">
        <title>The Genome Sequence of Kwoniella mangroviensis CBS10435.</title>
        <authorList>
            <consortium name="The Broad Institute Genome Sequencing Platform"/>
            <person name="Cuomo C."/>
            <person name="Litvintseva A."/>
            <person name="Chen Y."/>
            <person name="Heitman J."/>
            <person name="Sun S."/>
            <person name="Springer D."/>
            <person name="Dromer F."/>
            <person name="Young S.K."/>
            <person name="Zeng Q."/>
            <person name="Gargeya S."/>
            <person name="Fitzgerald M."/>
            <person name="Abouelleil A."/>
            <person name="Alvarado L."/>
            <person name="Berlin A.M."/>
            <person name="Chapman S.B."/>
            <person name="Dewar J."/>
            <person name="Goldberg J."/>
            <person name="Griggs A."/>
            <person name="Gujja S."/>
            <person name="Hansen M."/>
            <person name="Howarth C."/>
            <person name="Imamovic A."/>
            <person name="Larimer J."/>
            <person name="McCowan C."/>
            <person name="Murphy C."/>
            <person name="Pearson M."/>
            <person name="Priest M."/>
            <person name="Roberts A."/>
            <person name="Saif S."/>
            <person name="Shea T."/>
            <person name="Sykes S."/>
            <person name="Wortman J."/>
            <person name="Nusbaum C."/>
            <person name="Birren B."/>
        </authorList>
    </citation>
    <scope>NUCLEOTIDE SEQUENCE [LARGE SCALE GENOMIC DNA]</scope>
    <source>
        <strain evidence="1 2">CBS 10435</strain>
    </source>
</reference>
<evidence type="ECO:0000313" key="2">
    <source>
        <dbReference type="Proteomes" id="UP000092583"/>
    </source>
</evidence>
<proteinExistence type="predicted"/>